<dbReference type="OrthoDB" id="8118055at2759"/>
<dbReference type="GO" id="GO:0005509">
    <property type="term" value="F:calcium ion binding"/>
    <property type="evidence" value="ECO:0007669"/>
    <property type="project" value="InterPro"/>
</dbReference>
<feature type="binding site" evidence="6">
    <location>
        <position position="489"/>
    </location>
    <ligand>
        <name>Ca(2+)</name>
        <dbReference type="ChEBI" id="CHEBI:29108"/>
    </ligand>
</feature>
<dbReference type="InterPro" id="IPR012341">
    <property type="entry name" value="6hp_glycosidase-like_sf"/>
</dbReference>
<dbReference type="GO" id="GO:0036503">
    <property type="term" value="P:ERAD pathway"/>
    <property type="evidence" value="ECO:0000318"/>
    <property type="project" value="GO_Central"/>
</dbReference>
<comment type="similarity">
    <text evidence="3 7">Belongs to the glycosyl hydrolase 47 family.</text>
</comment>
<evidence type="ECO:0000256" key="4">
    <source>
        <dbReference type="ARBA" id="ARBA00022801"/>
    </source>
</evidence>
<organism evidence="9 10">
    <name type="scientific">Trichomonas vaginalis (strain ATCC PRA-98 / G3)</name>
    <dbReference type="NCBI Taxonomy" id="412133"/>
    <lineage>
        <taxon>Eukaryota</taxon>
        <taxon>Metamonada</taxon>
        <taxon>Parabasalia</taxon>
        <taxon>Trichomonadida</taxon>
        <taxon>Trichomonadidae</taxon>
        <taxon>Trichomonas</taxon>
    </lineage>
</organism>
<keyword evidence="10" id="KW-1185">Reference proteome</keyword>
<dbReference type="Pfam" id="PF01532">
    <property type="entry name" value="Glyco_hydro_47"/>
    <property type="match status" value="1"/>
</dbReference>
<name>A2G3K0_TRIV3</name>
<protein>
    <recommendedName>
        <fullName evidence="7">alpha-1,2-Mannosidase</fullName>
        <ecNumber evidence="7">3.2.1.-</ecNumber>
    </recommendedName>
</protein>
<gene>
    <name evidence="9" type="ORF">TVAG_176070</name>
</gene>
<dbReference type="PANTHER" id="PTHR11742">
    <property type="entry name" value="MANNOSYL-OLIGOSACCHARIDE ALPHA-1,2-MANNOSIDASE-RELATED"/>
    <property type="match status" value="1"/>
</dbReference>
<comment type="pathway">
    <text evidence="2">Protein modification; protein glycosylation.</text>
</comment>
<evidence type="ECO:0000256" key="5">
    <source>
        <dbReference type="ARBA" id="ARBA00023157"/>
    </source>
</evidence>
<reference evidence="9" key="2">
    <citation type="journal article" date="2007" name="Science">
        <title>Draft genome sequence of the sexually transmitted pathogen Trichomonas vaginalis.</title>
        <authorList>
            <person name="Carlton J.M."/>
            <person name="Hirt R.P."/>
            <person name="Silva J.C."/>
            <person name="Delcher A.L."/>
            <person name="Schatz M."/>
            <person name="Zhao Q."/>
            <person name="Wortman J.R."/>
            <person name="Bidwell S.L."/>
            <person name="Alsmark U.C.M."/>
            <person name="Besteiro S."/>
            <person name="Sicheritz-Ponten T."/>
            <person name="Noel C.J."/>
            <person name="Dacks J.B."/>
            <person name="Foster P.G."/>
            <person name="Simillion C."/>
            <person name="Van de Peer Y."/>
            <person name="Miranda-Saavedra D."/>
            <person name="Barton G.J."/>
            <person name="Westrop G.D."/>
            <person name="Mueller S."/>
            <person name="Dessi D."/>
            <person name="Fiori P.L."/>
            <person name="Ren Q."/>
            <person name="Paulsen I."/>
            <person name="Zhang H."/>
            <person name="Bastida-Corcuera F.D."/>
            <person name="Simoes-Barbosa A."/>
            <person name="Brown M.T."/>
            <person name="Hayes R.D."/>
            <person name="Mukherjee M."/>
            <person name="Okumura C.Y."/>
            <person name="Schneider R."/>
            <person name="Smith A.J."/>
            <person name="Vanacova S."/>
            <person name="Villalvazo M."/>
            <person name="Haas B.J."/>
            <person name="Pertea M."/>
            <person name="Feldblyum T.V."/>
            <person name="Utterback T.R."/>
            <person name="Shu C.L."/>
            <person name="Osoegawa K."/>
            <person name="de Jong P.J."/>
            <person name="Hrdy I."/>
            <person name="Horvathova L."/>
            <person name="Zubacova Z."/>
            <person name="Dolezal P."/>
            <person name="Malik S.B."/>
            <person name="Logsdon J.M. Jr."/>
            <person name="Henze K."/>
            <person name="Gupta A."/>
            <person name="Wang C.C."/>
            <person name="Dunne R.L."/>
            <person name="Upcroft J.A."/>
            <person name="Upcroft P."/>
            <person name="White O."/>
            <person name="Salzberg S.L."/>
            <person name="Tang P."/>
            <person name="Chiu C.-H."/>
            <person name="Lee Y.-S."/>
            <person name="Embley T.M."/>
            <person name="Coombs G.H."/>
            <person name="Mottram J.C."/>
            <person name="Tachezy J."/>
            <person name="Fraser-Liggett C.M."/>
            <person name="Johnson P.J."/>
        </authorList>
    </citation>
    <scope>NUCLEOTIDE SEQUENCE [LARGE SCALE GENOMIC DNA]</scope>
    <source>
        <strain evidence="9">G3</strain>
    </source>
</reference>
<dbReference type="GO" id="GO:0000139">
    <property type="term" value="C:Golgi membrane"/>
    <property type="evidence" value="ECO:0000318"/>
    <property type="project" value="GO_Central"/>
</dbReference>
<evidence type="ECO:0000256" key="7">
    <source>
        <dbReference type="RuleBase" id="RU361193"/>
    </source>
</evidence>
<dbReference type="AlphaFoldDB" id="A2G3K0"/>
<dbReference type="PRINTS" id="PR00747">
    <property type="entry name" value="GLYHDRLASE47"/>
</dbReference>
<feature type="transmembrane region" description="Helical" evidence="8">
    <location>
        <begin position="12"/>
        <end position="31"/>
    </location>
</feature>
<keyword evidence="6" id="KW-0479">Metal-binding</keyword>
<dbReference type="Gene3D" id="1.50.10.10">
    <property type="match status" value="1"/>
</dbReference>
<keyword evidence="6" id="KW-0106">Calcium</keyword>
<comment type="cofactor">
    <cofactor evidence="1 6">
        <name>Ca(2+)</name>
        <dbReference type="ChEBI" id="CHEBI:29108"/>
    </cofactor>
</comment>
<accession>A2G3K0</accession>
<evidence type="ECO:0000313" key="10">
    <source>
        <dbReference type="Proteomes" id="UP000001542"/>
    </source>
</evidence>
<dbReference type="GO" id="GO:0005783">
    <property type="term" value="C:endoplasmic reticulum"/>
    <property type="evidence" value="ECO:0000318"/>
    <property type="project" value="GO_Central"/>
</dbReference>
<dbReference type="VEuPathDB" id="TrichDB:TVAG_176070"/>
<proteinExistence type="inferred from homology"/>
<dbReference type="GO" id="GO:0004571">
    <property type="term" value="F:mannosyl-oligosaccharide 1,2-alpha-mannosidase activity"/>
    <property type="evidence" value="ECO:0000318"/>
    <property type="project" value="GO_Central"/>
</dbReference>
<evidence type="ECO:0000313" key="9">
    <source>
        <dbReference type="EMBL" id="EAX88272.1"/>
    </source>
</evidence>
<keyword evidence="8" id="KW-0812">Transmembrane</keyword>
<keyword evidence="5" id="KW-1015">Disulfide bond</keyword>
<dbReference type="EMBL" id="DS114331">
    <property type="protein sequence ID" value="EAX88272.1"/>
    <property type="molecule type" value="Genomic_DNA"/>
</dbReference>
<dbReference type="EC" id="3.2.1.-" evidence="7"/>
<dbReference type="Proteomes" id="UP000001542">
    <property type="component" value="Unassembled WGS sequence"/>
</dbReference>
<dbReference type="SMR" id="A2G3K0"/>
<evidence type="ECO:0000256" key="2">
    <source>
        <dbReference type="ARBA" id="ARBA00004922"/>
    </source>
</evidence>
<keyword evidence="8" id="KW-0472">Membrane</keyword>
<dbReference type="PANTHER" id="PTHR11742:SF6">
    <property type="entry name" value="MANNOSYL-OLIGOSACCHARIDE ALPHA-1,2-MANNOSIDASE IA-RELATED"/>
    <property type="match status" value="1"/>
</dbReference>
<keyword evidence="4 7" id="KW-0378">Hydrolase</keyword>
<dbReference type="GO" id="GO:0005975">
    <property type="term" value="P:carbohydrate metabolic process"/>
    <property type="evidence" value="ECO:0007669"/>
    <property type="project" value="InterPro"/>
</dbReference>
<evidence type="ECO:0000256" key="8">
    <source>
        <dbReference type="SAM" id="Phobius"/>
    </source>
</evidence>
<reference evidence="9" key="1">
    <citation type="submission" date="2006-10" db="EMBL/GenBank/DDBJ databases">
        <authorList>
            <person name="Amadeo P."/>
            <person name="Zhao Q."/>
            <person name="Wortman J."/>
            <person name="Fraser-Liggett C."/>
            <person name="Carlton J."/>
        </authorList>
    </citation>
    <scope>NUCLEOTIDE SEQUENCE</scope>
    <source>
        <strain evidence="9">G3</strain>
    </source>
</reference>
<keyword evidence="8" id="KW-1133">Transmembrane helix</keyword>
<dbReference type="SUPFAM" id="SSF48225">
    <property type="entry name" value="Seven-hairpin glycosidases"/>
    <property type="match status" value="1"/>
</dbReference>
<evidence type="ECO:0000256" key="3">
    <source>
        <dbReference type="ARBA" id="ARBA00007658"/>
    </source>
</evidence>
<dbReference type="InterPro" id="IPR001382">
    <property type="entry name" value="Glyco_hydro_47"/>
</dbReference>
<sequence length="518" mass="60511">MEIKIRRLILSIWAFIIFAIASVIIMKPVYLTLSSADRREQFVEELYDQMLQNDFTQRNSGIFGDTDYKKLRKIKQSFLYLWNLYRTKAWMHDVIDDESGWEDYTHQAQSLVSAIGTLHLMGETRDLNEIERFFNKTVLLPQGSAKFSEYYGYVLEAFQSAYEMTNEPTYASMIQKYMSGLNYSVYGGCDMVAFDNNLLKPTENPIFNIHEFSSTMFCSLQMFRYTITKSYYLFALHIYDKIIQSRSHGLHQNLFNRSNNQEVFGMLSFDSNGYSFYDNLIKLNLLTKDSVISVQNHMKEIFEIIAQNFIEYRGDKAYLIRYNKTTRENIVTLDSFLYAGLIKLRRDIPPEDVYRYGQLSEKLMNGLFEFLSLNENGLPPKSAKLVGDKLVPYENEYDLSHRVLEVLFIFYRSTHDKKYRDAAWKIYKAVNASCVTDYGYCPVRVESDGKVTQLHKEVSPRVYSGFFKLLYLIFGDSSLYDFDNWIITSNGHLLKVWSDPSTFIDADVFAGASRLNVF</sequence>
<dbReference type="VEuPathDB" id="TrichDB:TVAGG3_0377590"/>
<dbReference type="STRING" id="5722.A2G3K0"/>
<dbReference type="InterPro" id="IPR050749">
    <property type="entry name" value="Glycosyl_Hydrolase_47"/>
</dbReference>
<evidence type="ECO:0000256" key="1">
    <source>
        <dbReference type="ARBA" id="ARBA00001913"/>
    </source>
</evidence>
<evidence type="ECO:0000256" key="6">
    <source>
        <dbReference type="PIRSR" id="PIRSR601382-2"/>
    </source>
</evidence>
<dbReference type="KEGG" id="tva:4745927"/>
<dbReference type="InParanoid" id="A2G3K0"/>
<dbReference type="InterPro" id="IPR036026">
    <property type="entry name" value="Seven-hairpin_glycosidases"/>
</dbReference>
<keyword evidence="7" id="KW-0326">Glycosidase</keyword>
<dbReference type="RefSeq" id="XP_001301202.1">
    <property type="nucleotide sequence ID" value="XM_001301201.1"/>
</dbReference>
<dbReference type="eggNOG" id="KOG2204">
    <property type="taxonomic scope" value="Eukaryota"/>
</dbReference>
<dbReference type="FunFam" id="1.50.10.10:FF:000090">
    <property type="entry name" value="alpha-1,2-Mannosidase"/>
    <property type="match status" value="1"/>
</dbReference>